<reference evidence="2 3" key="1">
    <citation type="submission" date="2017-08" db="EMBL/GenBank/DDBJ databases">
        <title>Burning lignite coal seam in the remote Altai Mountains harbors a hydrogen-driven thermophilic microbial community.</title>
        <authorList>
            <person name="Kadnikov V.V."/>
            <person name="Mardanov A.V."/>
            <person name="Ivasenko D."/>
            <person name="Beletsky A.V."/>
            <person name="Karnachuk O.V."/>
            <person name="Ravin N.V."/>
        </authorList>
    </citation>
    <scope>NUCLEOTIDE SEQUENCE [LARGE SCALE GENOMIC DNA]</scope>
    <source>
        <strain evidence="2">AL31</strain>
    </source>
</reference>
<evidence type="ECO:0000313" key="3">
    <source>
        <dbReference type="Proteomes" id="UP000244016"/>
    </source>
</evidence>
<sequence>MRHRCTKERVEARFRSYFDHDGRPAPCTTPNPRCGKSRRFPYPNRKKAAQLWRKFENIRDLLAASLPLCHTCGESHNPSGGRTPLRAGGPTGGNSSYGSRPGLRPTGYVRKRICLTLGVEGGGGFRRSLSAQTGRALGIPIPCRFRQGFFVAAPKPRGVGREDGTRTTSERRRRRCARKSSNPSSFP</sequence>
<protein>
    <submittedName>
        <fullName evidence="2">Uncharacterized protein</fullName>
    </submittedName>
</protein>
<proteinExistence type="predicted"/>
<comment type="caution">
    <text evidence="2">The sequence shown here is derived from an EMBL/GenBank/DDBJ whole genome shotgun (WGS) entry which is preliminary data.</text>
</comment>
<feature type="region of interest" description="Disordered" evidence="1">
    <location>
        <begin position="155"/>
        <end position="187"/>
    </location>
</feature>
<name>A0A2T5G5J9_9BACL</name>
<dbReference type="EMBL" id="PEBW01000005">
    <property type="protein sequence ID" value="PTQ51456.1"/>
    <property type="molecule type" value="Genomic_DNA"/>
</dbReference>
<feature type="region of interest" description="Disordered" evidence="1">
    <location>
        <begin position="75"/>
        <end position="104"/>
    </location>
</feature>
<evidence type="ECO:0000256" key="1">
    <source>
        <dbReference type="SAM" id="MobiDB-lite"/>
    </source>
</evidence>
<evidence type="ECO:0000313" key="2">
    <source>
        <dbReference type="EMBL" id="PTQ51456.1"/>
    </source>
</evidence>
<dbReference type="AlphaFoldDB" id="A0A2T5G5J9"/>
<organism evidence="2 3">
    <name type="scientific">Brockia lithotrophica</name>
    <dbReference type="NCBI Taxonomy" id="933949"/>
    <lineage>
        <taxon>Bacteria</taxon>
        <taxon>Bacillati</taxon>
        <taxon>Bacillota</taxon>
        <taxon>Bacilli</taxon>
        <taxon>Bacillales</taxon>
        <taxon>Bacillales Family X. Incertae Sedis</taxon>
        <taxon>Brockia</taxon>
    </lineage>
</organism>
<dbReference type="Proteomes" id="UP000244016">
    <property type="component" value="Unassembled WGS sequence"/>
</dbReference>
<feature type="compositionally biased region" description="Basic and acidic residues" evidence="1">
    <location>
        <begin position="159"/>
        <end position="170"/>
    </location>
</feature>
<accession>A0A2T5G5J9</accession>
<gene>
    <name evidence="2" type="ORF">BLITH_1533</name>
</gene>